<comment type="similarity">
    <text evidence="5">Belongs to the PRA1 family.</text>
</comment>
<proteinExistence type="inferred from homology"/>
<evidence type="ECO:0000256" key="3">
    <source>
        <dbReference type="ARBA" id="ARBA00022989"/>
    </source>
</evidence>
<dbReference type="STRING" id="5539.A0A3E2HD76"/>
<evidence type="ECO:0000256" key="4">
    <source>
        <dbReference type="ARBA" id="ARBA00023136"/>
    </source>
</evidence>
<dbReference type="GO" id="GO:0016020">
    <property type="term" value="C:membrane"/>
    <property type="evidence" value="ECO:0007669"/>
    <property type="project" value="UniProtKB-SubCell"/>
</dbReference>
<reference evidence="6 7" key="1">
    <citation type="submission" date="2018-05" db="EMBL/GenBank/DDBJ databases">
        <title>Draft genome sequence of Scytalidium lignicola DSM 105466, a ubiquitous saprotrophic fungus.</title>
        <authorList>
            <person name="Buettner E."/>
            <person name="Gebauer A.M."/>
            <person name="Hofrichter M."/>
            <person name="Liers C."/>
            <person name="Kellner H."/>
        </authorList>
    </citation>
    <scope>NUCLEOTIDE SEQUENCE [LARGE SCALE GENOMIC DNA]</scope>
    <source>
        <strain evidence="6 7">DSM 105466</strain>
    </source>
</reference>
<dbReference type="Proteomes" id="UP000258309">
    <property type="component" value="Unassembled WGS sequence"/>
</dbReference>
<comment type="caution">
    <text evidence="6">The sequence shown here is derived from an EMBL/GenBank/DDBJ whole genome shotgun (WGS) entry which is preliminary data.</text>
</comment>
<keyword evidence="3 5" id="KW-1133">Transmembrane helix</keyword>
<feature type="non-terminal residue" evidence="6">
    <location>
        <position position="176"/>
    </location>
</feature>
<evidence type="ECO:0000256" key="1">
    <source>
        <dbReference type="ARBA" id="ARBA00004141"/>
    </source>
</evidence>
<feature type="transmembrane region" description="Helical" evidence="5">
    <location>
        <begin position="116"/>
        <end position="139"/>
    </location>
</feature>
<keyword evidence="7" id="KW-1185">Reference proteome</keyword>
<dbReference type="Pfam" id="PF03208">
    <property type="entry name" value="PRA1"/>
    <property type="match status" value="1"/>
</dbReference>
<evidence type="ECO:0000256" key="5">
    <source>
        <dbReference type="RuleBase" id="RU363107"/>
    </source>
</evidence>
<dbReference type="PANTHER" id="PTHR19317">
    <property type="entry name" value="PRENYLATED RAB ACCEPTOR 1-RELATED"/>
    <property type="match status" value="1"/>
</dbReference>
<dbReference type="OMA" id="PWTVFFN"/>
<dbReference type="InterPro" id="IPR004895">
    <property type="entry name" value="Prenylated_rab_accept_PRA1"/>
</dbReference>
<evidence type="ECO:0000313" key="7">
    <source>
        <dbReference type="Proteomes" id="UP000258309"/>
    </source>
</evidence>
<dbReference type="OrthoDB" id="63113at2759"/>
<keyword evidence="2 5" id="KW-0812">Transmembrane</keyword>
<accession>A0A3E2HD76</accession>
<dbReference type="GO" id="GO:0005794">
    <property type="term" value="C:Golgi apparatus"/>
    <property type="evidence" value="ECO:0007669"/>
    <property type="project" value="TreeGrafter"/>
</dbReference>
<feature type="non-terminal residue" evidence="6">
    <location>
        <position position="1"/>
    </location>
</feature>
<organism evidence="6 7">
    <name type="scientific">Scytalidium lignicola</name>
    <name type="common">Hyphomycete</name>
    <dbReference type="NCBI Taxonomy" id="5539"/>
    <lineage>
        <taxon>Eukaryota</taxon>
        <taxon>Fungi</taxon>
        <taxon>Dikarya</taxon>
        <taxon>Ascomycota</taxon>
        <taxon>Pezizomycotina</taxon>
        <taxon>Leotiomycetes</taxon>
        <taxon>Leotiomycetes incertae sedis</taxon>
        <taxon>Scytalidium</taxon>
    </lineage>
</organism>
<protein>
    <recommendedName>
        <fullName evidence="5">PRA1 family protein</fullName>
    </recommendedName>
</protein>
<sequence>MSRIQIPLDVLTSRFNLSDRFASVRSQSLASRFANLKPISEFLDLKRLSKPQNFGEVQTRVNYNLGHFSSNYAVVFAMLSIYSLLTNFLLLFVIFLVIGGMWAIGKLNGQDLDIGVFRATASQLYTGLFVVAIPLGIIASPFSTLLWLIGASGVTILGHASFMDRPIDEAFSGEAV</sequence>
<dbReference type="AlphaFoldDB" id="A0A3E2HD76"/>
<evidence type="ECO:0000256" key="2">
    <source>
        <dbReference type="ARBA" id="ARBA00022692"/>
    </source>
</evidence>
<feature type="transmembrane region" description="Helical" evidence="5">
    <location>
        <begin position="72"/>
        <end position="104"/>
    </location>
</feature>
<name>A0A3E2HD76_SCYLI</name>
<evidence type="ECO:0000313" key="6">
    <source>
        <dbReference type="EMBL" id="RFU31359.1"/>
    </source>
</evidence>
<dbReference type="PANTHER" id="PTHR19317:SF0">
    <property type="entry name" value="PRENYLATED RAB ACCEPTOR PROTEIN 1"/>
    <property type="match status" value="1"/>
</dbReference>
<comment type="subcellular location">
    <subcellularLocation>
        <location evidence="1 5">Membrane</location>
        <topology evidence="1 5">Multi-pass membrane protein</topology>
    </subcellularLocation>
</comment>
<keyword evidence="4 5" id="KW-0472">Membrane</keyword>
<dbReference type="EMBL" id="NCSJ02000077">
    <property type="protein sequence ID" value="RFU31359.1"/>
    <property type="molecule type" value="Genomic_DNA"/>
</dbReference>
<gene>
    <name evidence="6" type="ORF">B7463_g4971</name>
</gene>